<evidence type="ECO:0000313" key="2">
    <source>
        <dbReference type="Proteomes" id="UP000593741"/>
    </source>
</evidence>
<reference evidence="1 2" key="1">
    <citation type="submission" date="2020-07" db="EMBL/GenBank/DDBJ databases">
        <title>Taxonomic proposal: Crassvirales, a new order of highly abundant and diverse bacterial viruses.</title>
        <authorList>
            <person name="Shkoporov A.N."/>
            <person name="Stockdale S.R."/>
            <person name="Guerin E."/>
            <person name="Ross R.P."/>
            <person name="Hill C."/>
        </authorList>
    </citation>
    <scope>NUCLEOTIDE SEQUENCE [LARGE SCALE GENOMIC DNA]</scope>
</reference>
<proteinExistence type="predicted"/>
<dbReference type="KEGG" id="vg:65130738"/>
<dbReference type="EMBL" id="MT774397">
    <property type="protein sequence ID" value="QOR56819.1"/>
    <property type="molecule type" value="Genomic_DNA"/>
</dbReference>
<dbReference type="Proteomes" id="UP000593741">
    <property type="component" value="Genome"/>
</dbReference>
<evidence type="ECO:0000313" key="1">
    <source>
        <dbReference type="EMBL" id="QOR56819.1"/>
    </source>
</evidence>
<accession>A0A7M1RT11</accession>
<protein>
    <submittedName>
        <fullName evidence="1">Uncharacterized protein</fullName>
    </submittedName>
</protein>
<name>A0A7M1RT11_9CAUD</name>
<dbReference type="RefSeq" id="YP_010112271.1">
    <property type="nucleotide sequence ID" value="NC_055890.1"/>
</dbReference>
<sequence>MQIRYFAWFESKHEKTEFIKLLNSCRSDIEAIAKIMKLYPELKQYEVAGVVDNFRKELNKL</sequence>
<dbReference type="GeneID" id="65130738"/>
<organism evidence="1 2">
    <name type="scientific">uncultured phage cr56_1</name>
    <dbReference type="NCBI Taxonomy" id="2772081"/>
    <lineage>
        <taxon>Viruses</taxon>
        <taxon>Duplodnaviria</taxon>
        <taxon>Heunggongvirae</taxon>
        <taxon>Uroviricota</taxon>
        <taxon>Caudoviricetes</taxon>
        <taxon>Crassvirales</taxon>
        <taxon>Suoliviridae</taxon>
        <taxon>Loutivirinae</taxon>
        <taxon>Buchavirus</taxon>
        <taxon>Buchavirus faecalis</taxon>
    </lineage>
</organism>
<keyword evidence="2" id="KW-1185">Reference proteome</keyword>